<sequence>MQPSFSGLLVTWAYLPHTTFPAGVTRPSSLTFTSIIDPLVMTPREVYMGPLGFFFTPIISRLNVHLSSG</sequence>
<organism evidence="1">
    <name type="scientific">Medicago truncatula</name>
    <name type="common">Barrel medic</name>
    <name type="synonym">Medicago tribuloides</name>
    <dbReference type="NCBI Taxonomy" id="3880"/>
    <lineage>
        <taxon>Eukaryota</taxon>
        <taxon>Viridiplantae</taxon>
        <taxon>Streptophyta</taxon>
        <taxon>Embryophyta</taxon>
        <taxon>Tracheophyta</taxon>
        <taxon>Spermatophyta</taxon>
        <taxon>Magnoliopsida</taxon>
        <taxon>eudicotyledons</taxon>
        <taxon>Gunneridae</taxon>
        <taxon>Pentapetalae</taxon>
        <taxon>rosids</taxon>
        <taxon>fabids</taxon>
        <taxon>Fabales</taxon>
        <taxon>Fabaceae</taxon>
        <taxon>Papilionoideae</taxon>
        <taxon>50 kb inversion clade</taxon>
        <taxon>NPAAA clade</taxon>
        <taxon>Hologalegina</taxon>
        <taxon>IRL clade</taxon>
        <taxon>Trifolieae</taxon>
        <taxon>Medicago</taxon>
    </lineage>
</organism>
<evidence type="ECO:0000313" key="1">
    <source>
        <dbReference type="EMBL" id="AFK41488.1"/>
    </source>
</evidence>
<reference evidence="1" key="1">
    <citation type="submission" date="2012-05" db="EMBL/GenBank/DDBJ databases">
        <authorList>
            <person name="Krishnakumar V."/>
            <person name="Cheung F."/>
            <person name="Xiao Y."/>
            <person name="Chan A."/>
            <person name="Moskal W.A."/>
            <person name="Town C.D."/>
        </authorList>
    </citation>
    <scope>NUCLEOTIDE SEQUENCE</scope>
</reference>
<protein>
    <submittedName>
        <fullName evidence="1">Uncharacterized protein</fullName>
    </submittedName>
</protein>
<dbReference type="AlphaFoldDB" id="I3SMJ6"/>
<name>I3SMJ6_MEDTR</name>
<dbReference type="EMBL" id="BT141694">
    <property type="protein sequence ID" value="AFK41488.1"/>
    <property type="molecule type" value="mRNA"/>
</dbReference>
<proteinExistence type="evidence at transcript level"/>
<accession>I3SMJ6</accession>